<accession>A0ABV0FZ41</accession>
<name>A0ABV0FZ41_9BURK</name>
<dbReference type="Proteomes" id="UP001495147">
    <property type="component" value="Unassembled WGS sequence"/>
</dbReference>
<comment type="caution">
    <text evidence="1">The sequence shown here is derived from an EMBL/GenBank/DDBJ whole genome shotgun (WGS) entry which is preliminary data.</text>
</comment>
<dbReference type="RefSeq" id="WP_347702862.1">
    <property type="nucleotide sequence ID" value="NZ_JBDPZD010000001.1"/>
</dbReference>
<evidence type="ECO:0008006" key="3">
    <source>
        <dbReference type="Google" id="ProtNLM"/>
    </source>
</evidence>
<reference evidence="1 2" key="1">
    <citation type="submission" date="2024-05" db="EMBL/GenBank/DDBJ databases">
        <title>Roseateles sp. DJS-2-20 16S ribosomal RNA gene Genome sequencing and assembly.</title>
        <authorList>
            <person name="Woo H."/>
        </authorList>
    </citation>
    <scope>NUCLEOTIDE SEQUENCE [LARGE SCALE GENOMIC DNA]</scope>
    <source>
        <strain evidence="1 2">DJS-2-20</strain>
    </source>
</reference>
<keyword evidence="2" id="KW-1185">Reference proteome</keyword>
<dbReference type="EMBL" id="JBDPZD010000001">
    <property type="protein sequence ID" value="MEO3690026.1"/>
    <property type="molecule type" value="Genomic_DNA"/>
</dbReference>
<organism evidence="1 2">
    <name type="scientific">Roseateles paludis</name>
    <dbReference type="NCBI Taxonomy" id="3145238"/>
    <lineage>
        <taxon>Bacteria</taxon>
        <taxon>Pseudomonadati</taxon>
        <taxon>Pseudomonadota</taxon>
        <taxon>Betaproteobacteria</taxon>
        <taxon>Burkholderiales</taxon>
        <taxon>Sphaerotilaceae</taxon>
        <taxon>Roseateles</taxon>
    </lineage>
</organism>
<protein>
    <recommendedName>
        <fullName evidence="3">T4 beta protein</fullName>
    </recommendedName>
</protein>
<evidence type="ECO:0000313" key="2">
    <source>
        <dbReference type="Proteomes" id="UP001495147"/>
    </source>
</evidence>
<proteinExistence type="predicted"/>
<evidence type="ECO:0000313" key="1">
    <source>
        <dbReference type="EMBL" id="MEO3690026.1"/>
    </source>
</evidence>
<gene>
    <name evidence="1" type="ORF">ABDJ85_01005</name>
</gene>
<dbReference type="InterPro" id="IPR025683">
    <property type="entry name" value="Protein_beta"/>
</dbReference>
<dbReference type="Pfam" id="PF14350">
    <property type="entry name" value="Beta_protein"/>
    <property type="match status" value="1"/>
</dbReference>
<sequence length="365" mass="40031">MPVLKWKLGEQTAIKPLSAMQKSQLLPVAELQDRPVNWETDEYSKSWDDHIDAVVKKTVTHWGKSLEIGFDQNLTSDDGLVSGPGTVWAYLFNQLWGAGVQAVPVLSSRASAAGVAAIVAASKSAGRTRYILRYRLAPPVEDVPAPMISPAEVTKWLKTVQKATGVPASELDVAFDCGHVGQWDLTERAPWVADVIAAINAAASWRRIFLVSGGFPKNLAGVPKGTHQILRHDWALFRTASPLIHSKGCEARFGDYAISHIDPFDADPRLLKMSANLRYTQADQWFILKAGSVQDKGFGQYRDLCKLLVGLPIYLGKKFSHGDKNYNDIAVGAVEGPGNATHWRRDSTNHHVHVVLRQLTGGTLP</sequence>